<organism evidence="14">
    <name type="scientific">Dictyoglomus thermophilum</name>
    <dbReference type="NCBI Taxonomy" id="14"/>
    <lineage>
        <taxon>Bacteria</taxon>
        <taxon>Pseudomonadati</taxon>
        <taxon>Dictyoglomota</taxon>
        <taxon>Dictyoglomia</taxon>
        <taxon>Dictyoglomales</taxon>
        <taxon>Dictyoglomaceae</taxon>
        <taxon>Dictyoglomus</taxon>
    </lineage>
</organism>
<dbReference type="SUPFAM" id="SSF161098">
    <property type="entry name" value="MetI-like"/>
    <property type="match status" value="1"/>
</dbReference>
<feature type="transmembrane region" description="Helical" evidence="11">
    <location>
        <begin position="33"/>
        <end position="51"/>
    </location>
</feature>
<comment type="subcellular location">
    <subcellularLocation>
        <location evidence="2">Cell inner membrane</location>
        <topology evidence="2">Multi-pass membrane protein</topology>
    </subcellularLocation>
    <subcellularLocation>
        <location evidence="11">Cell membrane</location>
        <topology evidence="11">Multi-pass membrane protein</topology>
    </subcellularLocation>
</comment>
<keyword evidence="6" id="KW-0997">Cell inner membrane</keyword>
<dbReference type="Gene3D" id="2.40.430.10">
    <property type="entry name" value="D-maltodextrin-binding protein, MBP"/>
    <property type="match status" value="1"/>
</dbReference>
<evidence type="ECO:0000256" key="9">
    <source>
        <dbReference type="ARBA" id="ARBA00022989"/>
    </source>
</evidence>
<accession>A0A7V3ZJP4</accession>
<reference evidence="14" key="1">
    <citation type="journal article" date="2020" name="mSystems">
        <title>Genome- and Community-Level Interaction Insights into Carbon Utilization and Element Cycling Functions of Hydrothermarchaeota in Hydrothermal Sediment.</title>
        <authorList>
            <person name="Zhou Z."/>
            <person name="Liu Y."/>
            <person name="Xu W."/>
            <person name="Pan J."/>
            <person name="Luo Z.H."/>
            <person name="Li M."/>
        </authorList>
    </citation>
    <scope>NUCLEOTIDE SEQUENCE [LARGE SCALE GENOMIC DNA]</scope>
    <source>
        <strain evidence="14">SpSt-70</strain>
    </source>
</reference>
<protein>
    <recommendedName>
        <fullName evidence="12">Maltose/maltodextrin transport system permease protein</fullName>
    </recommendedName>
</protein>
<evidence type="ECO:0000256" key="3">
    <source>
        <dbReference type="ARBA" id="ARBA00009047"/>
    </source>
</evidence>
<gene>
    <name evidence="14" type="primary">malF</name>
    <name evidence="14" type="ORF">ENU78_06400</name>
</gene>
<dbReference type="CDD" id="cd06261">
    <property type="entry name" value="TM_PBP2"/>
    <property type="match status" value="1"/>
</dbReference>
<dbReference type="InterPro" id="IPR035906">
    <property type="entry name" value="MetI-like_sf"/>
</dbReference>
<evidence type="ECO:0000259" key="13">
    <source>
        <dbReference type="PROSITE" id="PS50928"/>
    </source>
</evidence>
<dbReference type="RefSeq" id="WP_012548761.1">
    <property type="nucleotide sequence ID" value="NZ_VTFL01000002.1"/>
</dbReference>
<keyword evidence="8 11" id="KW-0812">Transmembrane</keyword>
<evidence type="ECO:0000256" key="5">
    <source>
        <dbReference type="ARBA" id="ARBA00022475"/>
    </source>
</evidence>
<dbReference type="Gene3D" id="3.10.650.10">
    <property type="entry name" value="MalF N-terminal region-like"/>
    <property type="match status" value="1"/>
</dbReference>
<feature type="transmembrane region" description="Helical" evidence="11">
    <location>
        <begin position="356"/>
        <end position="378"/>
    </location>
</feature>
<evidence type="ECO:0000256" key="7">
    <source>
        <dbReference type="ARBA" id="ARBA00022597"/>
    </source>
</evidence>
<dbReference type="InterPro" id="IPR047103">
    <property type="entry name" value="MalF_P2_sf"/>
</dbReference>
<feature type="transmembrane region" description="Helical" evidence="11">
    <location>
        <begin position="470"/>
        <end position="494"/>
    </location>
</feature>
<dbReference type="Pfam" id="PF00528">
    <property type="entry name" value="BPD_transp_1"/>
    <property type="match status" value="1"/>
</dbReference>
<keyword evidence="7 12" id="KW-0762">Sugar transport</keyword>
<feature type="domain" description="ABC transmembrane type-1" evidence="13">
    <location>
        <begin position="267"/>
        <end position="491"/>
    </location>
</feature>
<dbReference type="OMA" id="IITQNRQ"/>
<feature type="transmembrane region" description="Helical" evidence="11">
    <location>
        <begin position="271"/>
        <end position="291"/>
    </location>
</feature>
<dbReference type="PROSITE" id="PS50928">
    <property type="entry name" value="ABC_TM1"/>
    <property type="match status" value="1"/>
</dbReference>
<dbReference type="InterPro" id="IPR032550">
    <property type="entry name" value="TM_PBP2_N"/>
</dbReference>
<dbReference type="PANTHER" id="PTHR47314:SF1">
    <property type="entry name" value="MALTOSE_MALTODEXTRIN TRANSPORT SYSTEM PERMEASE PROTEIN MALF"/>
    <property type="match status" value="1"/>
</dbReference>
<evidence type="ECO:0000256" key="8">
    <source>
        <dbReference type="ARBA" id="ARBA00022692"/>
    </source>
</evidence>
<dbReference type="FunFam" id="1.10.3720.10:FF:000030">
    <property type="entry name" value="Maltose ABC transporter permease MalF"/>
    <property type="match status" value="1"/>
</dbReference>
<dbReference type="GO" id="GO:0015423">
    <property type="term" value="F:ABC-type maltose transporter activity"/>
    <property type="evidence" value="ECO:0007669"/>
    <property type="project" value="TreeGrafter"/>
</dbReference>
<feature type="transmembrane region" description="Helical" evidence="11">
    <location>
        <begin position="7"/>
        <end position="27"/>
    </location>
</feature>
<dbReference type="InterPro" id="IPR035277">
    <property type="entry name" value="MalF_N"/>
</dbReference>
<evidence type="ECO:0000256" key="10">
    <source>
        <dbReference type="ARBA" id="ARBA00023136"/>
    </source>
</evidence>
<comment type="caution">
    <text evidence="14">The sequence shown here is derived from an EMBL/GenBank/DDBJ whole genome shotgun (WGS) entry which is preliminary data.</text>
</comment>
<evidence type="ECO:0000256" key="11">
    <source>
        <dbReference type="RuleBase" id="RU363032"/>
    </source>
</evidence>
<feature type="transmembrane region" description="Helical" evidence="11">
    <location>
        <begin position="58"/>
        <end position="77"/>
    </location>
</feature>
<evidence type="ECO:0000256" key="2">
    <source>
        <dbReference type="ARBA" id="ARBA00004429"/>
    </source>
</evidence>
<name>A0A7V3ZJP4_DICTH</name>
<dbReference type="NCBIfam" id="NF008232">
    <property type="entry name" value="PRK10999.1"/>
    <property type="match status" value="1"/>
</dbReference>
<keyword evidence="4 11" id="KW-0813">Transport</keyword>
<dbReference type="PANTHER" id="PTHR47314">
    <property type="entry name" value="MALTOSE/MALTODEXTRIN TRANSPORT SYSTEM PERMEASE PROTEIN MALF"/>
    <property type="match status" value="1"/>
</dbReference>
<keyword evidence="9 11" id="KW-1133">Transmembrane helix</keyword>
<comment type="function">
    <text evidence="1 12">Part of the ABC transporter complex MalEFGK involved in maltose/maltodextrin import. Probably responsible for the translocation of the substrate across the membrane.</text>
</comment>
<dbReference type="SUPFAM" id="SSF160964">
    <property type="entry name" value="MalF N-terminal region-like"/>
    <property type="match status" value="1"/>
</dbReference>
<keyword evidence="5 12" id="KW-1003">Cell membrane</keyword>
<dbReference type="GO" id="GO:0042956">
    <property type="term" value="P:maltodextrin transmembrane transport"/>
    <property type="evidence" value="ECO:0007669"/>
    <property type="project" value="TreeGrafter"/>
</dbReference>
<evidence type="ECO:0000256" key="4">
    <source>
        <dbReference type="ARBA" id="ARBA00022448"/>
    </source>
</evidence>
<comment type="similarity">
    <text evidence="3 12">Belongs to the binding-protein-dependent transport system permease family. MalFG subfamily.</text>
</comment>
<sequence>MSFFISFLPIIYAGIVVVIGIFFSYILSMIAGFIWGLIFFLATFLFALLIVNPKTYPWKYIVPAFLLMFMFMIYPIIYTIQIAFTNYGTGHILTKTQVIEQLEKETFLPENTQNFKYEIYKSKIGDILLLFKDENNNIYKVEDKKLIKIAEGDFPSEYAGYKLLPQTQKYSEISKLQNLKIEIGNGIFLQMSDLNNFSTYKQRYKYIPEEDVLIDNLTGEKLVPQNGFFVRPNGQEILPGFVTYVGLENFLRLFKDERVSKPFVRVFTWNVLWATLTTFINFAFGLFLALLMNDKNLKFKGIYRTLLIIPWAIPSFISLLIWVGLLNTEVGVVNRILSSLFGVKIPWFLETKWARLALFIVNLWLGYPYAMTVCLGSLQSIPEELYEAAKVDGASYFQQLKNITLPLLLTAIGPLIVGTFAFNFNNFNVIYLLTGGKPPMADVSSVAGTTDILISYTYKLAFEGGRGQDYGLAATISIIVFIIVASLSLFNFWISGMFKREVRYE</sequence>
<evidence type="ECO:0000256" key="12">
    <source>
        <dbReference type="RuleBase" id="RU367050"/>
    </source>
</evidence>
<evidence type="ECO:0000256" key="6">
    <source>
        <dbReference type="ARBA" id="ARBA00022519"/>
    </source>
</evidence>
<dbReference type="Pfam" id="PF16296">
    <property type="entry name" value="TM_PBP2_N"/>
    <property type="match status" value="1"/>
</dbReference>
<dbReference type="EMBL" id="DTDV01000017">
    <property type="protein sequence ID" value="HGK24045.1"/>
    <property type="molecule type" value="Genomic_DNA"/>
</dbReference>
<evidence type="ECO:0000256" key="1">
    <source>
        <dbReference type="ARBA" id="ARBA00002264"/>
    </source>
</evidence>
<proteinExistence type="inferred from homology"/>
<dbReference type="InterPro" id="IPR000515">
    <property type="entry name" value="MetI-like"/>
</dbReference>
<dbReference type="AlphaFoldDB" id="A0A7V3ZJP4"/>
<feature type="transmembrane region" description="Helical" evidence="11">
    <location>
        <begin position="303"/>
        <end position="326"/>
    </location>
</feature>
<dbReference type="GO" id="GO:1990060">
    <property type="term" value="C:maltose transport complex"/>
    <property type="evidence" value="ECO:0007669"/>
    <property type="project" value="TreeGrafter"/>
</dbReference>
<dbReference type="Gene3D" id="1.20.58.370">
    <property type="entry name" value="MalF N-terminal region-like"/>
    <property type="match status" value="1"/>
</dbReference>
<evidence type="ECO:0000313" key="14">
    <source>
        <dbReference type="EMBL" id="HGK24045.1"/>
    </source>
</evidence>
<dbReference type="Gene3D" id="1.10.3720.10">
    <property type="entry name" value="MetI-like"/>
    <property type="match status" value="1"/>
</dbReference>
<feature type="transmembrane region" description="Helical" evidence="11">
    <location>
        <begin position="403"/>
        <end position="427"/>
    </location>
</feature>
<keyword evidence="10 11" id="KW-0472">Membrane</keyword>